<dbReference type="EMBL" id="JYDI01000090">
    <property type="protein sequence ID" value="KRY53229.1"/>
    <property type="molecule type" value="Genomic_DNA"/>
</dbReference>
<accession>A0A0V1CVK9</accession>
<organism evidence="2 3">
    <name type="scientific">Trichinella britovi</name>
    <name type="common">Parasitic roundworm</name>
    <dbReference type="NCBI Taxonomy" id="45882"/>
    <lineage>
        <taxon>Eukaryota</taxon>
        <taxon>Metazoa</taxon>
        <taxon>Ecdysozoa</taxon>
        <taxon>Nematoda</taxon>
        <taxon>Enoplea</taxon>
        <taxon>Dorylaimia</taxon>
        <taxon>Trichinellida</taxon>
        <taxon>Trichinellidae</taxon>
        <taxon>Trichinella</taxon>
    </lineage>
</organism>
<proteinExistence type="predicted"/>
<name>A0A0V1CVK9_TRIBR</name>
<keyword evidence="3" id="KW-1185">Reference proteome</keyword>
<evidence type="ECO:0008006" key="4">
    <source>
        <dbReference type="Google" id="ProtNLM"/>
    </source>
</evidence>
<dbReference type="AlphaFoldDB" id="A0A0V1CVK9"/>
<evidence type="ECO:0000313" key="2">
    <source>
        <dbReference type="EMBL" id="KRY53229.1"/>
    </source>
</evidence>
<dbReference type="OrthoDB" id="10512198at2759"/>
<gene>
    <name evidence="2" type="ORF">T03_3346</name>
</gene>
<feature type="region of interest" description="Disordered" evidence="1">
    <location>
        <begin position="131"/>
        <end position="159"/>
    </location>
</feature>
<evidence type="ECO:0000313" key="3">
    <source>
        <dbReference type="Proteomes" id="UP000054653"/>
    </source>
</evidence>
<reference evidence="2 3" key="1">
    <citation type="submission" date="2015-01" db="EMBL/GenBank/DDBJ databases">
        <title>Evolution of Trichinella species and genotypes.</title>
        <authorList>
            <person name="Korhonen P.K."/>
            <person name="Edoardo P."/>
            <person name="Giuseppe L.R."/>
            <person name="Gasser R.B."/>
        </authorList>
    </citation>
    <scope>NUCLEOTIDE SEQUENCE [LARGE SCALE GENOMIC DNA]</scope>
    <source>
        <strain evidence="2">ISS120</strain>
    </source>
</reference>
<comment type="caution">
    <text evidence="2">The sequence shown here is derived from an EMBL/GenBank/DDBJ whole genome shotgun (WGS) entry which is preliminary data.</text>
</comment>
<dbReference type="Proteomes" id="UP000054653">
    <property type="component" value="Unassembled WGS sequence"/>
</dbReference>
<evidence type="ECO:0000256" key="1">
    <source>
        <dbReference type="SAM" id="MobiDB-lite"/>
    </source>
</evidence>
<protein>
    <recommendedName>
        <fullName evidence="4">PiggyBac transposable element-derived protein domain-containing protein</fullName>
    </recommendedName>
</protein>
<sequence length="159" mass="17644">MTVVTRMVSPWSAKAHNIMTDNFFMSVGLVEKLIAQNVSILGTSQETTKATSHQKNGGHNRKSGVAADIIWTSNYSEWNAKRGFCWNTVDILQNMLWTEERNIYTLNVAPSAVKSKKEKLKNDENYAKRHVAQSMSTKSAPTAIAGQASPKTPKVQICT</sequence>